<evidence type="ECO:0008006" key="11">
    <source>
        <dbReference type="Google" id="ProtNLM"/>
    </source>
</evidence>
<keyword evidence="2" id="KW-1003">Cell membrane</keyword>
<protein>
    <recommendedName>
        <fullName evidence="11">Ionotropic receptor</fullName>
    </recommendedName>
</protein>
<dbReference type="AlphaFoldDB" id="A0A7R8UHN9"/>
<keyword evidence="5 8" id="KW-0472">Membrane</keyword>
<sequence>MTYVDRKGRRKFGGYFFKIVLSFLERHNAQLLEFERPTNIHTTLDLFESLYLRNIDLVAYGIHWAGSDAYSYTHTYPVTMDQMCIVTPYQHELPRYFYFLLPFDGSTWKLVGCSVLIFAVLQGFIEMLSPPFTCNFNSLIFQSFRIIVCQPHFVQRLTQRKAYILSSILMLFLAATLESVYTSLLTSFFTKSIMSNQISTYDDIVQTGTKIMLKDTLYDDNEFFKYVPTKYFPSIVRGEVMDMEKYILQMNTSLGYYLTEDFIDVVYWTQKAASYKYFYLTKICHEKVFLIIPLEKDSPLRTNFDDLILRCWSAGLIEKWKSDFVYESIEAGLLRIEVKSETALLKLTWEDLSYAWHIYSFGICISTATFIFEYLMILPRIKYFLKK</sequence>
<proteinExistence type="predicted"/>
<reference evidence="9 10" key="1">
    <citation type="submission" date="2020-11" db="EMBL/GenBank/DDBJ databases">
        <authorList>
            <person name="Wallbank WR R."/>
            <person name="Pardo Diaz C."/>
            <person name="Kozak K."/>
            <person name="Martin S."/>
            <person name="Jiggins C."/>
            <person name="Moest M."/>
            <person name="Warren A I."/>
            <person name="Generalovic N T."/>
            <person name="Byers J.R.P. K."/>
            <person name="Montejo-Kovacevich G."/>
            <person name="Yen C E."/>
        </authorList>
    </citation>
    <scope>NUCLEOTIDE SEQUENCE [LARGE SCALE GENOMIC DNA]</scope>
</reference>
<evidence type="ECO:0000256" key="2">
    <source>
        <dbReference type="ARBA" id="ARBA00022475"/>
    </source>
</evidence>
<evidence type="ECO:0000313" key="10">
    <source>
        <dbReference type="Proteomes" id="UP000594454"/>
    </source>
</evidence>
<dbReference type="Proteomes" id="UP000594454">
    <property type="component" value="Chromosome 2"/>
</dbReference>
<dbReference type="EMBL" id="LR899010">
    <property type="protein sequence ID" value="CAD7081047.1"/>
    <property type="molecule type" value="Genomic_DNA"/>
</dbReference>
<evidence type="ECO:0000256" key="8">
    <source>
        <dbReference type="SAM" id="Phobius"/>
    </source>
</evidence>
<feature type="transmembrane region" description="Helical" evidence="8">
    <location>
        <begin position="354"/>
        <end position="377"/>
    </location>
</feature>
<dbReference type="SUPFAM" id="SSF53850">
    <property type="entry name" value="Periplasmic binding protein-like II"/>
    <property type="match status" value="1"/>
</dbReference>
<keyword evidence="6" id="KW-0675">Receptor</keyword>
<keyword evidence="3 8" id="KW-0812">Transmembrane</keyword>
<evidence type="ECO:0000256" key="5">
    <source>
        <dbReference type="ARBA" id="ARBA00023136"/>
    </source>
</evidence>
<keyword evidence="10" id="KW-1185">Reference proteome</keyword>
<evidence type="ECO:0000256" key="4">
    <source>
        <dbReference type="ARBA" id="ARBA00022989"/>
    </source>
</evidence>
<name>A0A7R8UHN9_HERIL</name>
<evidence type="ECO:0000313" key="9">
    <source>
        <dbReference type="EMBL" id="CAD7081047.1"/>
    </source>
</evidence>
<evidence type="ECO:0000256" key="6">
    <source>
        <dbReference type="ARBA" id="ARBA00023170"/>
    </source>
</evidence>
<evidence type="ECO:0000256" key="3">
    <source>
        <dbReference type="ARBA" id="ARBA00022692"/>
    </source>
</evidence>
<keyword evidence="4 8" id="KW-1133">Transmembrane helix</keyword>
<dbReference type="OrthoDB" id="7882476at2759"/>
<dbReference type="InterPro" id="IPR052192">
    <property type="entry name" value="Insect_Ionotropic_Sensory_Rcpt"/>
</dbReference>
<accession>A0A7R8UHN9</accession>
<evidence type="ECO:0000256" key="1">
    <source>
        <dbReference type="ARBA" id="ARBA00004651"/>
    </source>
</evidence>
<feature type="transmembrane region" description="Helical" evidence="8">
    <location>
        <begin position="162"/>
        <end position="184"/>
    </location>
</feature>
<dbReference type="InParanoid" id="A0A7R8UHN9"/>
<organism evidence="9 10">
    <name type="scientific">Hermetia illucens</name>
    <name type="common">Black soldier fly</name>
    <dbReference type="NCBI Taxonomy" id="343691"/>
    <lineage>
        <taxon>Eukaryota</taxon>
        <taxon>Metazoa</taxon>
        <taxon>Ecdysozoa</taxon>
        <taxon>Arthropoda</taxon>
        <taxon>Hexapoda</taxon>
        <taxon>Insecta</taxon>
        <taxon>Pterygota</taxon>
        <taxon>Neoptera</taxon>
        <taxon>Endopterygota</taxon>
        <taxon>Diptera</taxon>
        <taxon>Brachycera</taxon>
        <taxon>Stratiomyomorpha</taxon>
        <taxon>Stratiomyidae</taxon>
        <taxon>Hermetiinae</taxon>
        <taxon>Hermetia</taxon>
    </lineage>
</organism>
<comment type="subcellular location">
    <subcellularLocation>
        <location evidence="1">Cell membrane</location>
        <topology evidence="1">Multi-pass membrane protein</topology>
    </subcellularLocation>
</comment>
<keyword evidence="7" id="KW-0325">Glycoprotein</keyword>
<gene>
    <name evidence="9" type="ORF">HERILL_LOCUS4172</name>
</gene>
<dbReference type="PANTHER" id="PTHR42643">
    <property type="entry name" value="IONOTROPIC RECEPTOR 20A-RELATED"/>
    <property type="match status" value="1"/>
</dbReference>
<dbReference type="PANTHER" id="PTHR42643:SF39">
    <property type="entry name" value="IONOTROPIC RECEPTOR 56A-RELATED"/>
    <property type="match status" value="1"/>
</dbReference>
<evidence type="ECO:0000256" key="7">
    <source>
        <dbReference type="ARBA" id="ARBA00023180"/>
    </source>
</evidence>
<dbReference type="GO" id="GO:0005886">
    <property type="term" value="C:plasma membrane"/>
    <property type="evidence" value="ECO:0007669"/>
    <property type="project" value="UniProtKB-SubCell"/>
</dbReference>